<organism evidence="3 4">
    <name type="scientific">Pseudobythopirellula maris</name>
    <dbReference type="NCBI Taxonomy" id="2527991"/>
    <lineage>
        <taxon>Bacteria</taxon>
        <taxon>Pseudomonadati</taxon>
        <taxon>Planctomycetota</taxon>
        <taxon>Planctomycetia</taxon>
        <taxon>Pirellulales</taxon>
        <taxon>Lacipirellulaceae</taxon>
        <taxon>Pseudobythopirellula</taxon>
    </lineage>
</organism>
<evidence type="ECO:0000313" key="3">
    <source>
        <dbReference type="EMBL" id="TWT88435.1"/>
    </source>
</evidence>
<gene>
    <name evidence="3" type="ORF">Mal64_19160</name>
</gene>
<feature type="transmembrane region" description="Helical" evidence="1">
    <location>
        <begin position="56"/>
        <end position="77"/>
    </location>
</feature>
<feature type="domain" description="SHOCT" evidence="2">
    <location>
        <begin position="136"/>
        <end position="163"/>
    </location>
</feature>
<sequence>MKRKQVSEGRKAVYYVGMGMSLLGLLLFLSTFVTFAMNFGNFNNFRGRAQSGMLRAFSGVVLLIAGGAVTTVGRAGLAGSGLVLDPEKAREDVEPWSRMSGGMLKDTLDEAGVDLSEVAGKLSGSEAAGSDLPFDEKLRRLHALREEGILTEEEYQREKQEILDRS</sequence>
<evidence type="ECO:0000256" key="1">
    <source>
        <dbReference type="SAM" id="Phobius"/>
    </source>
</evidence>
<evidence type="ECO:0000259" key="2">
    <source>
        <dbReference type="Pfam" id="PF09851"/>
    </source>
</evidence>
<evidence type="ECO:0000313" key="4">
    <source>
        <dbReference type="Proteomes" id="UP000315440"/>
    </source>
</evidence>
<keyword evidence="4" id="KW-1185">Reference proteome</keyword>
<keyword evidence="1" id="KW-1133">Transmembrane helix</keyword>
<name>A0A5C5ZMZ4_9BACT</name>
<reference evidence="3 4" key="1">
    <citation type="submission" date="2019-02" db="EMBL/GenBank/DDBJ databases">
        <title>Deep-cultivation of Planctomycetes and their phenomic and genomic characterization uncovers novel biology.</title>
        <authorList>
            <person name="Wiegand S."/>
            <person name="Jogler M."/>
            <person name="Boedeker C."/>
            <person name="Pinto D."/>
            <person name="Vollmers J."/>
            <person name="Rivas-Marin E."/>
            <person name="Kohn T."/>
            <person name="Peeters S.H."/>
            <person name="Heuer A."/>
            <person name="Rast P."/>
            <person name="Oberbeckmann S."/>
            <person name="Bunk B."/>
            <person name="Jeske O."/>
            <person name="Meyerdierks A."/>
            <person name="Storesund J.E."/>
            <person name="Kallscheuer N."/>
            <person name="Luecker S."/>
            <person name="Lage O.M."/>
            <person name="Pohl T."/>
            <person name="Merkel B.J."/>
            <person name="Hornburger P."/>
            <person name="Mueller R.-W."/>
            <person name="Bruemmer F."/>
            <person name="Labrenz M."/>
            <person name="Spormann A.M."/>
            <person name="Op Den Camp H."/>
            <person name="Overmann J."/>
            <person name="Amann R."/>
            <person name="Jetten M.S.M."/>
            <person name="Mascher T."/>
            <person name="Medema M.H."/>
            <person name="Devos D.P."/>
            <person name="Kaster A.-K."/>
            <person name="Ovreas L."/>
            <person name="Rohde M."/>
            <person name="Galperin M.Y."/>
            <person name="Jogler C."/>
        </authorList>
    </citation>
    <scope>NUCLEOTIDE SEQUENCE [LARGE SCALE GENOMIC DNA]</scope>
    <source>
        <strain evidence="3 4">Mal64</strain>
    </source>
</reference>
<dbReference type="OrthoDB" id="3259185at2"/>
<keyword evidence="1" id="KW-0812">Transmembrane</keyword>
<dbReference type="EMBL" id="SJPQ01000002">
    <property type="protein sequence ID" value="TWT88435.1"/>
    <property type="molecule type" value="Genomic_DNA"/>
</dbReference>
<protein>
    <recommendedName>
        <fullName evidence="2">SHOCT domain-containing protein</fullName>
    </recommendedName>
</protein>
<comment type="caution">
    <text evidence="3">The sequence shown here is derived from an EMBL/GenBank/DDBJ whole genome shotgun (WGS) entry which is preliminary data.</text>
</comment>
<keyword evidence="1" id="KW-0472">Membrane</keyword>
<dbReference type="InterPro" id="IPR018649">
    <property type="entry name" value="SHOCT"/>
</dbReference>
<accession>A0A5C5ZMZ4</accession>
<dbReference type="Proteomes" id="UP000315440">
    <property type="component" value="Unassembled WGS sequence"/>
</dbReference>
<feature type="transmembrane region" description="Helical" evidence="1">
    <location>
        <begin position="12"/>
        <end position="36"/>
    </location>
</feature>
<dbReference type="RefSeq" id="WP_146399493.1">
    <property type="nucleotide sequence ID" value="NZ_SJPQ01000002.1"/>
</dbReference>
<proteinExistence type="predicted"/>
<dbReference type="Pfam" id="PF09851">
    <property type="entry name" value="SHOCT"/>
    <property type="match status" value="1"/>
</dbReference>
<dbReference type="AlphaFoldDB" id="A0A5C5ZMZ4"/>